<dbReference type="AlphaFoldDB" id="A0A8J3PNL6"/>
<reference evidence="2" key="1">
    <citation type="submission" date="2021-01" db="EMBL/GenBank/DDBJ databases">
        <title>Whole genome shotgun sequence of Planosporangium flavigriseum NBRC 105377.</title>
        <authorList>
            <person name="Komaki H."/>
            <person name="Tamura T."/>
        </authorList>
    </citation>
    <scope>NUCLEOTIDE SEQUENCE</scope>
    <source>
        <strain evidence="2">NBRC 105377</strain>
    </source>
</reference>
<keyword evidence="3" id="KW-1185">Reference proteome</keyword>
<feature type="domain" description="DUF7455" evidence="1">
    <location>
        <begin position="18"/>
        <end position="64"/>
    </location>
</feature>
<accession>A0A8J3PNL6</accession>
<protein>
    <recommendedName>
        <fullName evidence="1">DUF7455 domain-containing protein</fullName>
    </recommendedName>
</protein>
<name>A0A8J3PNL6_9ACTN</name>
<comment type="caution">
    <text evidence="2">The sequence shown here is derived from an EMBL/GenBank/DDBJ whole genome shotgun (WGS) entry which is preliminary data.</text>
</comment>
<dbReference type="EMBL" id="BONU01000045">
    <property type="protein sequence ID" value="GIG76127.1"/>
    <property type="molecule type" value="Genomic_DNA"/>
</dbReference>
<sequence length="86" mass="8851">MAQSLMVSAAMHVMAGPTELCDRCGASAKLGLVLPTGGQLAFCGHHANSYAETILAAAESVFLEMGFDWIGAAVEPVYVGTHRAAA</sequence>
<dbReference type="Proteomes" id="UP000653674">
    <property type="component" value="Unassembled WGS sequence"/>
</dbReference>
<dbReference type="Pfam" id="PF24254">
    <property type="entry name" value="DUF7455"/>
    <property type="match status" value="1"/>
</dbReference>
<gene>
    <name evidence="2" type="ORF">Pfl04_45310</name>
</gene>
<dbReference type="InterPro" id="IPR055878">
    <property type="entry name" value="DUF7455"/>
</dbReference>
<evidence type="ECO:0000313" key="3">
    <source>
        <dbReference type="Proteomes" id="UP000653674"/>
    </source>
</evidence>
<evidence type="ECO:0000313" key="2">
    <source>
        <dbReference type="EMBL" id="GIG76127.1"/>
    </source>
</evidence>
<dbReference type="RefSeq" id="WP_308442094.1">
    <property type="nucleotide sequence ID" value="NZ_BAAAQJ010000004.1"/>
</dbReference>
<proteinExistence type="predicted"/>
<organism evidence="2 3">
    <name type="scientific">Planosporangium flavigriseum</name>
    <dbReference type="NCBI Taxonomy" id="373681"/>
    <lineage>
        <taxon>Bacteria</taxon>
        <taxon>Bacillati</taxon>
        <taxon>Actinomycetota</taxon>
        <taxon>Actinomycetes</taxon>
        <taxon>Micromonosporales</taxon>
        <taxon>Micromonosporaceae</taxon>
        <taxon>Planosporangium</taxon>
    </lineage>
</organism>
<evidence type="ECO:0000259" key="1">
    <source>
        <dbReference type="Pfam" id="PF24254"/>
    </source>
</evidence>